<comment type="subcellular location">
    <subcellularLocation>
        <location evidence="1 9">Cell membrane</location>
        <topology evidence="1 9">Single-pass membrane protein</topology>
    </subcellularLocation>
</comment>
<dbReference type="Pfam" id="PF02416">
    <property type="entry name" value="TatA_B_E"/>
    <property type="match status" value="1"/>
</dbReference>
<evidence type="ECO:0000256" key="8">
    <source>
        <dbReference type="ARBA" id="ARBA00023136"/>
    </source>
</evidence>
<dbReference type="PANTHER" id="PTHR42982">
    <property type="entry name" value="SEC-INDEPENDENT PROTEIN TRANSLOCASE PROTEIN TATA"/>
    <property type="match status" value="1"/>
</dbReference>
<evidence type="ECO:0000256" key="9">
    <source>
        <dbReference type="HAMAP-Rule" id="MF_00236"/>
    </source>
</evidence>
<evidence type="ECO:0000256" key="2">
    <source>
        <dbReference type="ARBA" id="ARBA00022448"/>
    </source>
</evidence>
<evidence type="ECO:0000256" key="5">
    <source>
        <dbReference type="ARBA" id="ARBA00022927"/>
    </source>
</evidence>
<dbReference type="Proteomes" id="UP001500957">
    <property type="component" value="Unassembled WGS sequence"/>
</dbReference>
<dbReference type="NCBIfam" id="TIGR01411">
    <property type="entry name" value="tatAE"/>
    <property type="match status" value="1"/>
</dbReference>
<keyword evidence="8 9" id="KW-0472">Membrane</keyword>
<proteinExistence type="inferred from homology"/>
<keyword evidence="6 9" id="KW-1133">Transmembrane helix</keyword>
<dbReference type="PANTHER" id="PTHR42982:SF1">
    <property type="entry name" value="SEC-INDEPENDENT PROTEIN TRANSLOCASE PROTEIN TATA"/>
    <property type="match status" value="1"/>
</dbReference>
<keyword evidence="3 9" id="KW-1003">Cell membrane</keyword>
<sequence length="78" mass="8503">MGNLGPLELTLILVIVVLLFGAKRLPETAKSVGQSLKIFKKTISDDDEKKEAPREVTSNDDAAPPPSTRSDEPNRTEL</sequence>
<keyword evidence="2 9" id="KW-0813">Transport</keyword>
<name>A0ABN1GXH5_9ACTN</name>
<dbReference type="InterPro" id="IPR003369">
    <property type="entry name" value="TatA/B/E"/>
</dbReference>
<comment type="similarity">
    <text evidence="9">Belongs to the TatA/E family.</text>
</comment>
<keyword evidence="4 9" id="KW-0812">Transmembrane</keyword>
<feature type="compositionally biased region" description="Basic and acidic residues" evidence="10">
    <location>
        <begin position="69"/>
        <end position="78"/>
    </location>
</feature>
<evidence type="ECO:0000313" key="12">
    <source>
        <dbReference type="Proteomes" id="UP001500957"/>
    </source>
</evidence>
<evidence type="ECO:0000256" key="4">
    <source>
        <dbReference type="ARBA" id="ARBA00022692"/>
    </source>
</evidence>
<protein>
    <recommendedName>
        <fullName evidence="9">Sec-independent protein translocase protein TatA</fullName>
    </recommendedName>
</protein>
<comment type="function">
    <text evidence="9">Part of the twin-arginine translocation (Tat) system that transports large folded proteins containing a characteristic twin-arginine motif in their signal peptide across membranes. TatA could form the protein-conducting channel of the Tat system.</text>
</comment>
<gene>
    <name evidence="9" type="primary">tatA</name>
    <name evidence="11" type="ORF">GCM10009547_27020</name>
</gene>
<dbReference type="HAMAP" id="MF_00236">
    <property type="entry name" value="TatA_E"/>
    <property type="match status" value="1"/>
</dbReference>
<evidence type="ECO:0000256" key="7">
    <source>
        <dbReference type="ARBA" id="ARBA00023010"/>
    </source>
</evidence>
<dbReference type="InterPro" id="IPR006312">
    <property type="entry name" value="TatA/E"/>
</dbReference>
<comment type="subunit">
    <text evidence="9">The Tat system comprises two distinct complexes: a TatABC complex, containing multiple copies of TatA, TatB and TatC subunits, and a separate TatA complex, containing only TatA subunits. Substrates initially bind to the TatABC complex, which probably triggers association of the separate TatA complex to form the active translocon.</text>
</comment>
<evidence type="ECO:0000313" key="11">
    <source>
        <dbReference type="EMBL" id="GAA0622675.1"/>
    </source>
</evidence>
<accession>A0ABN1GXH5</accession>
<comment type="caution">
    <text evidence="11">The sequence shown here is derived from an EMBL/GenBank/DDBJ whole genome shotgun (WGS) entry which is preliminary data.</text>
</comment>
<evidence type="ECO:0000256" key="1">
    <source>
        <dbReference type="ARBA" id="ARBA00004162"/>
    </source>
</evidence>
<evidence type="ECO:0000256" key="3">
    <source>
        <dbReference type="ARBA" id="ARBA00022475"/>
    </source>
</evidence>
<dbReference type="RefSeq" id="WP_344605556.1">
    <property type="nucleotide sequence ID" value="NZ_BAAAHE010000021.1"/>
</dbReference>
<keyword evidence="12" id="KW-1185">Reference proteome</keyword>
<keyword evidence="7 9" id="KW-0811">Translocation</keyword>
<keyword evidence="5 9" id="KW-0653">Protein transport</keyword>
<evidence type="ECO:0000256" key="10">
    <source>
        <dbReference type="SAM" id="MobiDB-lite"/>
    </source>
</evidence>
<organism evidence="11 12">
    <name type="scientific">Sporichthya brevicatena</name>
    <dbReference type="NCBI Taxonomy" id="171442"/>
    <lineage>
        <taxon>Bacteria</taxon>
        <taxon>Bacillati</taxon>
        <taxon>Actinomycetota</taxon>
        <taxon>Actinomycetes</taxon>
        <taxon>Sporichthyales</taxon>
        <taxon>Sporichthyaceae</taxon>
        <taxon>Sporichthya</taxon>
    </lineage>
</organism>
<reference evidence="11 12" key="1">
    <citation type="journal article" date="2019" name="Int. J. Syst. Evol. Microbiol.">
        <title>The Global Catalogue of Microorganisms (GCM) 10K type strain sequencing project: providing services to taxonomists for standard genome sequencing and annotation.</title>
        <authorList>
            <consortium name="The Broad Institute Genomics Platform"/>
            <consortium name="The Broad Institute Genome Sequencing Center for Infectious Disease"/>
            <person name="Wu L."/>
            <person name="Ma J."/>
        </authorList>
    </citation>
    <scope>NUCLEOTIDE SEQUENCE [LARGE SCALE GENOMIC DNA]</scope>
    <source>
        <strain evidence="11 12">JCM 10671</strain>
    </source>
</reference>
<feature type="compositionally biased region" description="Basic and acidic residues" evidence="10">
    <location>
        <begin position="42"/>
        <end position="54"/>
    </location>
</feature>
<dbReference type="EMBL" id="BAAAHE010000021">
    <property type="protein sequence ID" value="GAA0622675.1"/>
    <property type="molecule type" value="Genomic_DNA"/>
</dbReference>
<evidence type="ECO:0000256" key="6">
    <source>
        <dbReference type="ARBA" id="ARBA00022989"/>
    </source>
</evidence>
<dbReference type="Gene3D" id="1.20.5.3310">
    <property type="match status" value="1"/>
</dbReference>
<feature type="region of interest" description="Disordered" evidence="10">
    <location>
        <begin position="42"/>
        <end position="78"/>
    </location>
</feature>